<sequence length="91" mass="10577">MNTVLRQVEKFPFLSLSIIYIPCLVPFFLYTITFFLLPLFSLPSFLLYWYLSLSLTNYLPLLPSPKVHLGGKGLVHLKREEGERFVSMCFA</sequence>
<proteinExistence type="predicted"/>
<evidence type="ECO:0000313" key="3">
    <source>
        <dbReference type="Proteomes" id="UP001372338"/>
    </source>
</evidence>
<evidence type="ECO:0000256" key="1">
    <source>
        <dbReference type="SAM" id="Phobius"/>
    </source>
</evidence>
<comment type="caution">
    <text evidence="2">The sequence shown here is derived from an EMBL/GenBank/DDBJ whole genome shotgun (WGS) entry which is preliminary data.</text>
</comment>
<dbReference type="Proteomes" id="UP001372338">
    <property type="component" value="Unassembled WGS sequence"/>
</dbReference>
<keyword evidence="3" id="KW-1185">Reference proteome</keyword>
<evidence type="ECO:0000313" key="2">
    <source>
        <dbReference type="EMBL" id="KAK7245645.1"/>
    </source>
</evidence>
<dbReference type="EMBL" id="JAYWIO010000008">
    <property type="protein sequence ID" value="KAK7245645.1"/>
    <property type="molecule type" value="Genomic_DNA"/>
</dbReference>
<keyword evidence="1" id="KW-0472">Membrane</keyword>
<name>A0AAN9E3T2_CROPI</name>
<organism evidence="2 3">
    <name type="scientific">Crotalaria pallida</name>
    <name type="common">Smooth rattlebox</name>
    <name type="synonym">Crotalaria striata</name>
    <dbReference type="NCBI Taxonomy" id="3830"/>
    <lineage>
        <taxon>Eukaryota</taxon>
        <taxon>Viridiplantae</taxon>
        <taxon>Streptophyta</taxon>
        <taxon>Embryophyta</taxon>
        <taxon>Tracheophyta</taxon>
        <taxon>Spermatophyta</taxon>
        <taxon>Magnoliopsida</taxon>
        <taxon>eudicotyledons</taxon>
        <taxon>Gunneridae</taxon>
        <taxon>Pentapetalae</taxon>
        <taxon>rosids</taxon>
        <taxon>fabids</taxon>
        <taxon>Fabales</taxon>
        <taxon>Fabaceae</taxon>
        <taxon>Papilionoideae</taxon>
        <taxon>50 kb inversion clade</taxon>
        <taxon>genistoids sensu lato</taxon>
        <taxon>core genistoids</taxon>
        <taxon>Crotalarieae</taxon>
        <taxon>Crotalaria</taxon>
    </lineage>
</organism>
<keyword evidence="1" id="KW-0812">Transmembrane</keyword>
<accession>A0AAN9E3T2</accession>
<dbReference type="AlphaFoldDB" id="A0AAN9E3T2"/>
<reference evidence="2 3" key="1">
    <citation type="submission" date="2024-01" db="EMBL/GenBank/DDBJ databases">
        <title>The genomes of 5 underutilized Papilionoideae crops provide insights into root nodulation and disease resistanc.</title>
        <authorList>
            <person name="Yuan L."/>
        </authorList>
    </citation>
    <scope>NUCLEOTIDE SEQUENCE [LARGE SCALE GENOMIC DNA]</scope>
    <source>
        <strain evidence="2">ZHUSHIDOU_FW_LH</strain>
        <tissue evidence="2">Leaf</tissue>
    </source>
</reference>
<gene>
    <name evidence="2" type="ORF">RIF29_40493</name>
</gene>
<feature type="transmembrane region" description="Helical" evidence="1">
    <location>
        <begin position="45"/>
        <end position="62"/>
    </location>
</feature>
<protein>
    <submittedName>
        <fullName evidence="2">Uncharacterized protein</fullName>
    </submittedName>
</protein>
<feature type="transmembrane region" description="Helical" evidence="1">
    <location>
        <begin position="12"/>
        <end position="39"/>
    </location>
</feature>
<keyword evidence="1" id="KW-1133">Transmembrane helix</keyword>